<protein>
    <recommendedName>
        <fullName evidence="7">Thioredoxin domain-containing protein</fullName>
    </recommendedName>
</protein>
<dbReference type="InterPro" id="IPR012336">
    <property type="entry name" value="Thioredoxin-like_fold"/>
</dbReference>
<keyword evidence="3" id="KW-0560">Oxidoreductase</keyword>
<comment type="similarity">
    <text evidence="1">Belongs to the thioredoxin family. DsbA subfamily.</text>
</comment>
<evidence type="ECO:0000256" key="3">
    <source>
        <dbReference type="ARBA" id="ARBA00023002"/>
    </source>
</evidence>
<dbReference type="Gene3D" id="3.40.30.10">
    <property type="entry name" value="Glutaredoxin"/>
    <property type="match status" value="1"/>
</dbReference>
<evidence type="ECO:0000313" key="8">
    <source>
        <dbReference type="EMBL" id="OGL69976.1"/>
    </source>
</evidence>
<feature type="transmembrane region" description="Helical" evidence="6">
    <location>
        <begin position="16"/>
        <end position="35"/>
    </location>
</feature>
<keyword evidence="4" id="KW-1015">Disulfide bond</keyword>
<dbReference type="STRING" id="1802389.A3C17_02130"/>
<name>A0A1F7TVJ3_9BACT</name>
<dbReference type="GO" id="GO:0016491">
    <property type="term" value="F:oxidoreductase activity"/>
    <property type="evidence" value="ECO:0007669"/>
    <property type="project" value="UniProtKB-KW"/>
</dbReference>
<keyword evidence="6" id="KW-0472">Membrane</keyword>
<dbReference type="Pfam" id="PF13462">
    <property type="entry name" value="Thioredoxin_4"/>
    <property type="match status" value="1"/>
</dbReference>
<reference evidence="8 9" key="1">
    <citation type="journal article" date="2016" name="Nat. Commun.">
        <title>Thousands of microbial genomes shed light on interconnected biogeochemical processes in an aquifer system.</title>
        <authorList>
            <person name="Anantharaman K."/>
            <person name="Brown C.T."/>
            <person name="Hug L.A."/>
            <person name="Sharon I."/>
            <person name="Castelle C.J."/>
            <person name="Probst A.J."/>
            <person name="Thomas B.C."/>
            <person name="Singh A."/>
            <person name="Wilkins M.J."/>
            <person name="Karaoz U."/>
            <person name="Brodie E.L."/>
            <person name="Williams K.H."/>
            <person name="Hubbard S.S."/>
            <person name="Banfield J.F."/>
        </authorList>
    </citation>
    <scope>NUCLEOTIDE SEQUENCE [LARGE SCALE GENOMIC DNA]</scope>
</reference>
<comment type="caution">
    <text evidence="8">The sequence shown here is derived from an EMBL/GenBank/DDBJ whole genome shotgun (WGS) entry which is preliminary data.</text>
</comment>
<keyword evidence="6" id="KW-1133">Transmembrane helix</keyword>
<evidence type="ECO:0000259" key="7">
    <source>
        <dbReference type="PROSITE" id="PS51352"/>
    </source>
</evidence>
<evidence type="ECO:0000313" key="9">
    <source>
        <dbReference type="Proteomes" id="UP000177097"/>
    </source>
</evidence>
<feature type="domain" description="Thioredoxin" evidence="7">
    <location>
        <begin position="54"/>
        <end position="251"/>
    </location>
</feature>
<sequence length="251" mass="26359">MESSKGFFDGVPSQTSFIFGIITGIAVVLMVSYLFGLPGTSATSRTNARVAENEAALVEAPAAELTPPPSAPVGPLPVIAKDDHVRGNASAKVAIIEYSDFECPFCSRFHPTMQQLLQEYPNDVRWVYRHFPLSFHPNALPAAVASECINELGGNDAFWAFADNVFGNQGGVGTALYEKIAQDQGIGLEAFRSCVGSGKYTQEIAQELAAGQAAGVTGTPGSFLVDANGQTQLISGAVPYAQVKAAVDAAL</sequence>
<dbReference type="PANTHER" id="PTHR13887:SF14">
    <property type="entry name" value="DISULFIDE BOND FORMATION PROTEIN D"/>
    <property type="match status" value="1"/>
</dbReference>
<dbReference type="SUPFAM" id="SSF52833">
    <property type="entry name" value="Thioredoxin-like"/>
    <property type="match status" value="1"/>
</dbReference>
<keyword evidence="6" id="KW-0812">Transmembrane</keyword>
<keyword evidence="5" id="KW-0676">Redox-active center</keyword>
<dbReference type="InterPro" id="IPR036249">
    <property type="entry name" value="Thioredoxin-like_sf"/>
</dbReference>
<evidence type="ECO:0000256" key="4">
    <source>
        <dbReference type="ARBA" id="ARBA00023157"/>
    </source>
</evidence>
<proteinExistence type="inferred from homology"/>
<evidence type="ECO:0000256" key="5">
    <source>
        <dbReference type="ARBA" id="ARBA00023284"/>
    </source>
</evidence>
<evidence type="ECO:0000256" key="6">
    <source>
        <dbReference type="SAM" id="Phobius"/>
    </source>
</evidence>
<accession>A0A1F7TVJ3</accession>
<evidence type="ECO:0000256" key="1">
    <source>
        <dbReference type="ARBA" id="ARBA00005791"/>
    </source>
</evidence>
<keyword evidence="2" id="KW-0732">Signal</keyword>
<dbReference type="EMBL" id="MGDX01000039">
    <property type="protein sequence ID" value="OGL69976.1"/>
    <property type="molecule type" value="Genomic_DNA"/>
</dbReference>
<organism evidence="8 9">
    <name type="scientific">Candidatus Uhrbacteria bacterium RIFCSPHIGHO2_02_FULL_53_13</name>
    <dbReference type="NCBI Taxonomy" id="1802389"/>
    <lineage>
        <taxon>Bacteria</taxon>
        <taxon>Candidatus Uhriibacteriota</taxon>
    </lineage>
</organism>
<dbReference type="PROSITE" id="PS51352">
    <property type="entry name" value="THIOREDOXIN_2"/>
    <property type="match status" value="1"/>
</dbReference>
<dbReference type="InterPro" id="IPR013766">
    <property type="entry name" value="Thioredoxin_domain"/>
</dbReference>
<evidence type="ECO:0000256" key="2">
    <source>
        <dbReference type="ARBA" id="ARBA00022729"/>
    </source>
</evidence>
<gene>
    <name evidence="8" type="ORF">A3C17_02130</name>
</gene>
<dbReference type="PANTHER" id="PTHR13887">
    <property type="entry name" value="GLUTATHIONE S-TRANSFERASE KAPPA"/>
    <property type="match status" value="1"/>
</dbReference>
<dbReference type="Proteomes" id="UP000177097">
    <property type="component" value="Unassembled WGS sequence"/>
</dbReference>
<dbReference type="AlphaFoldDB" id="A0A1F7TVJ3"/>